<organism evidence="1 2">
    <name type="scientific">Ceutorhynchus assimilis</name>
    <name type="common">cabbage seed weevil</name>
    <dbReference type="NCBI Taxonomy" id="467358"/>
    <lineage>
        <taxon>Eukaryota</taxon>
        <taxon>Metazoa</taxon>
        <taxon>Ecdysozoa</taxon>
        <taxon>Arthropoda</taxon>
        <taxon>Hexapoda</taxon>
        <taxon>Insecta</taxon>
        <taxon>Pterygota</taxon>
        <taxon>Neoptera</taxon>
        <taxon>Endopterygota</taxon>
        <taxon>Coleoptera</taxon>
        <taxon>Polyphaga</taxon>
        <taxon>Cucujiformia</taxon>
        <taxon>Curculionidae</taxon>
        <taxon>Ceutorhynchinae</taxon>
        <taxon>Ceutorhynchus</taxon>
    </lineage>
</organism>
<evidence type="ECO:0000313" key="1">
    <source>
        <dbReference type="EMBL" id="CAG9773874.1"/>
    </source>
</evidence>
<name>A0A9N9QSF9_9CUCU</name>
<reference evidence="1" key="1">
    <citation type="submission" date="2022-01" db="EMBL/GenBank/DDBJ databases">
        <authorList>
            <person name="King R."/>
        </authorList>
    </citation>
    <scope>NUCLEOTIDE SEQUENCE</scope>
</reference>
<evidence type="ECO:0000313" key="2">
    <source>
        <dbReference type="Proteomes" id="UP001152799"/>
    </source>
</evidence>
<proteinExistence type="predicted"/>
<protein>
    <submittedName>
        <fullName evidence="1">Uncharacterized protein</fullName>
    </submittedName>
</protein>
<keyword evidence="2" id="KW-1185">Reference proteome</keyword>
<dbReference type="EMBL" id="OU892285">
    <property type="protein sequence ID" value="CAG9773874.1"/>
    <property type="molecule type" value="Genomic_DNA"/>
</dbReference>
<accession>A0A9N9QSF9</accession>
<dbReference type="AlphaFoldDB" id="A0A9N9QSF9"/>
<gene>
    <name evidence="1" type="ORF">CEUTPL_LOCUS14259</name>
</gene>
<sequence length="47" mass="5226">MCSLKKGTFIKDVTLKKNCYIEVNQKWQVVTSRNSLSGCTTGSVETV</sequence>
<dbReference type="Proteomes" id="UP001152799">
    <property type="component" value="Chromosome 9"/>
</dbReference>